<keyword evidence="2" id="KW-1185">Reference proteome</keyword>
<protein>
    <submittedName>
        <fullName evidence="1">Uncharacterized protein</fullName>
    </submittedName>
</protein>
<proteinExistence type="predicted"/>
<accession>A0A016WV79</accession>
<sequence length="72" mass="8308">MRWASVFKGFVGFMVLESCRRLRNTSDSNMFTLEAFWICGHNTNLDHAGYLSVLKGRDPPHICEDFEAVLIR</sequence>
<organism evidence="1 2">
    <name type="scientific">Ancylostoma ceylanicum</name>
    <dbReference type="NCBI Taxonomy" id="53326"/>
    <lineage>
        <taxon>Eukaryota</taxon>
        <taxon>Metazoa</taxon>
        <taxon>Ecdysozoa</taxon>
        <taxon>Nematoda</taxon>
        <taxon>Chromadorea</taxon>
        <taxon>Rhabditida</taxon>
        <taxon>Rhabditina</taxon>
        <taxon>Rhabditomorpha</taxon>
        <taxon>Strongyloidea</taxon>
        <taxon>Ancylostomatidae</taxon>
        <taxon>Ancylostomatinae</taxon>
        <taxon>Ancylostoma</taxon>
    </lineage>
</organism>
<evidence type="ECO:0000313" key="1">
    <source>
        <dbReference type="EMBL" id="EYC43724.1"/>
    </source>
</evidence>
<evidence type="ECO:0000313" key="2">
    <source>
        <dbReference type="Proteomes" id="UP000024635"/>
    </source>
</evidence>
<reference evidence="2" key="1">
    <citation type="journal article" date="2015" name="Nat. Genet.">
        <title>The genome and transcriptome of the zoonotic hookworm Ancylostoma ceylanicum identify infection-specific gene families.</title>
        <authorList>
            <person name="Schwarz E.M."/>
            <person name="Hu Y."/>
            <person name="Antoshechkin I."/>
            <person name="Miller M.M."/>
            <person name="Sternberg P.W."/>
            <person name="Aroian R.V."/>
        </authorList>
    </citation>
    <scope>NUCLEOTIDE SEQUENCE</scope>
    <source>
        <strain evidence="2">HY135</strain>
    </source>
</reference>
<gene>
    <name evidence="1" type="primary">Acey_s0482.g2271</name>
    <name evidence="1" type="ORF">Y032_0482g2271</name>
</gene>
<comment type="caution">
    <text evidence="1">The sequence shown here is derived from an EMBL/GenBank/DDBJ whole genome shotgun (WGS) entry which is preliminary data.</text>
</comment>
<name>A0A016WV79_9BILA</name>
<dbReference type="Proteomes" id="UP000024635">
    <property type="component" value="Unassembled WGS sequence"/>
</dbReference>
<dbReference type="AlphaFoldDB" id="A0A016WV79"/>
<dbReference type="EMBL" id="JARK01000082">
    <property type="protein sequence ID" value="EYC43724.1"/>
    <property type="molecule type" value="Genomic_DNA"/>
</dbReference>